<keyword evidence="1" id="KW-1133">Transmembrane helix</keyword>
<accession>A0A7Y2L9K2</accession>
<dbReference type="Proteomes" id="UP000529861">
    <property type="component" value="Unassembled WGS sequence"/>
</dbReference>
<dbReference type="SUPFAM" id="SSF52096">
    <property type="entry name" value="ClpP/crotonase"/>
    <property type="match status" value="1"/>
</dbReference>
<proteinExistence type="predicted"/>
<comment type="caution">
    <text evidence="2">The sequence shown here is derived from an EMBL/GenBank/DDBJ whole genome shotgun (WGS) entry which is preliminary data.</text>
</comment>
<evidence type="ECO:0000313" key="3">
    <source>
        <dbReference type="Proteomes" id="UP000529861"/>
    </source>
</evidence>
<feature type="transmembrane region" description="Helical" evidence="1">
    <location>
        <begin position="7"/>
        <end position="28"/>
    </location>
</feature>
<dbReference type="EMBL" id="JABEQB010000074">
    <property type="protein sequence ID" value="NNG68237.1"/>
    <property type="molecule type" value="Genomic_DNA"/>
</dbReference>
<dbReference type="Gene3D" id="3.30.750.44">
    <property type="match status" value="1"/>
</dbReference>
<gene>
    <name evidence="2" type="ORF">HKI81_13870</name>
</gene>
<protein>
    <submittedName>
        <fullName evidence="2">Peptidase S41</fullName>
    </submittedName>
</protein>
<feature type="non-terminal residue" evidence="2">
    <location>
        <position position="201"/>
    </location>
</feature>
<dbReference type="InterPro" id="IPR029045">
    <property type="entry name" value="ClpP/crotonase-like_dom_sf"/>
</dbReference>
<name>A0A7Y2L9K2_9THEO</name>
<keyword evidence="1" id="KW-0812">Transmembrane</keyword>
<reference evidence="2 3" key="1">
    <citation type="submission" date="2020-04" db="EMBL/GenBank/DDBJ databases">
        <title>Draft genome sequence of Caldanaerobacter sunterraneus. strain 1523vc isolated from Griffin hot spring, Kamchatka, Russia.</title>
        <authorList>
            <person name="Toshchakov S.V."/>
            <person name="Podosokorskaya O.A."/>
            <person name="Kublanov I.V."/>
            <person name="Korzhenkov A."/>
            <person name="Patrushev M.V."/>
        </authorList>
    </citation>
    <scope>NUCLEOTIDE SEQUENCE [LARGE SCALE GENOMIC DNA]</scope>
    <source>
        <strain evidence="2 3">1523vc</strain>
    </source>
</reference>
<dbReference type="AlphaFoldDB" id="A0A7Y2L9K2"/>
<evidence type="ECO:0000313" key="2">
    <source>
        <dbReference type="EMBL" id="NNG68237.1"/>
    </source>
</evidence>
<sequence length="201" mass="24224">MFRKRIIKIVLAVIIVTGAAFFLGYMLFYNPSYSYSEVYNKYYNNLKDIDLAKRLTAEQKLEDFEYLYNTLQKNYPFFEMGKRKTGFDWLSHKEEFEKRIRETKNNVEFYNEIKRMVTLLQVAHARLISPELFERFQKAFNEVVKSEEKQLNPLSNPIIIKDYEYWKQTIKETTYILPIAFSYIEGKYVAIPYNKNESLKE</sequence>
<keyword evidence="1" id="KW-0472">Membrane</keyword>
<evidence type="ECO:0000256" key="1">
    <source>
        <dbReference type="SAM" id="Phobius"/>
    </source>
</evidence>
<organism evidence="2 3">
    <name type="scientific">Caldanaerobacter subterraneus</name>
    <dbReference type="NCBI Taxonomy" id="911092"/>
    <lineage>
        <taxon>Bacteria</taxon>
        <taxon>Bacillati</taxon>
        <taxon>Bacillota</taxon>
        <taxon>Clostridia</taxon>
        <taxon>Thermoanaerobacterales</taxon>
        <taxon>Thermoanaerobacteraceae</taxon>
        <taxon>Caldanaerobacter</taxon>
    </lineage>
</organism>